<dbReference type="PANTHER" id="PTHR21347">
    <property type="entry name" value="CLEFT LIP AND PALATE ASSOCIATED TRANSMEMBRANE PROTEIN-RELATED"/>
    <property type="match status" value="1"/>
</dbReference>
<comment type="catalytic activity">
    <reaction evidence="9">
        <text>6-(alpha-D-glucosaminyl)-(1-octadecanoyl,2-(9Z)-octadecenoyl-sn-glycero-3-phospho)-1D-myo-inositol(in) = 6-(alpha-D-glucosaminyl)-(1-octadecanoyl,2-(9Z)-octadecenoyl-sn-glycero-3-phospho)-1D-myo-inositol(out)</text>
        <dbReference type="Rhea" id="RHEA:71495"/>
        <dbReference type="ChEBI" id="CHEBI:190691"/>
    </reaction>
</comment>
<evidence type="ECO:0000313" key="16">
    <source>
        <dbReference type="Proteomes" id="UP000616769"/>
    </source>
</evidence>
<evidence type="ECO:0000256" key="4">
    <source>
        <dbReference type="ARBA" id="ARBA00022989"/>
    </source>
</evidence>
<sequence length="150" mass="17742">MKKLSHLEFHNFRLVARKNYLKTELESKTDELDSFTLTILKWYLLPPLLISGAIYSIVYVRHESIYSWLIESAVNGVYCFGFIAMLPQLFINYKLKSVAHLPWRAFITDQSSFGNVQRRYHFLDLSLPKMAISNRSEQIYRAEFRKSIVR</sequence>
<protein>
    <recommendedName>
        <fullName evidence="10">Lipid scramblase CLPTM1L</fullName>
    </recommendedName>
    <alternativeName>
        <fullName evidence="12">Cisplatin resistance-related protein 9</fullName>
    </alternativeName>
    <alternativeName>
        <fullName evidence="11">Cleft lip and palate transmembrane protein 1-like protein</fullName>
    </alternativeName>
</protein>
<dbReference type="InterPro" id="IPR008429">
    <property type="entry name" value="CLPTM1"/>
</dbReference>
<dbReference type="VEuPathDB" id="VectorBase:SSCA002679"/>
<comment type="catalytic activity">
    <reaction evidence="7">
        <text>a 1,2-diacyl-sn-glycero-3-phosphocholine(in) = a 1,2-diacyl-sn-glycero-3-phosphocholine(out)</text>
        <dbReference type="Rhea" id="RHEA:38571"/>
        <dbReference type="ChEBI" id="CHEBI:57643"/>
    </reaction>
</comment>
<evidence type="ECO:0000256" key="12">
    <source>
        <dbReference type="ARBA" id="ARBA00043155"/>
    </source>
</evidence>
<reference evidence="15 16" key="1">
    <citation type="journal article" date="2015" name="Parasit. Vectors">
        <title>Draft genome of the scabies mite.</title>
        <authorList>
            <person name="Rider S.D.Jr."/>
            <person name="Morgan M.S."/>
            <person name="Arlian L.G."/>
        </authorList>
    </citation>
    <scope>NUCLEOTIDE SEQUENCE [LARGE SCALE GENOMIC DNA]</scope>
    <source>
        <strain evidence="15">Arlian Lab</strain>
    </source>
</reference>
<comment type="subcellular location">
    <subcellularLocation>
        <location evidence="1">Membrane</location>
        <topology evidence="1">Multi-pass membrane protein</topology>
    </subcellularLocation>
</comment>
<comment type="catalytic activity">
    <reaction evidence="8">
        <text>a 1,2-diacyl-sn-glycero-3-phospho-(1D-myo-inositol)(in) = a 1,2-diacyl-sn-glycero-3-phospho-(1D-myo-inositol)(out)</text>
        <dbReference type="Rhea" id="RHEA:38691"/>
        <dbReference type="ChEBI" id="CHEBI:57880"/>
    </reaction>
</comment>
<evidence type="ECO:0000256" key="14">
    <source>
        <dbReference type="ARBA" id="ARBA00093208"/>
    </source>
</evidence>
<keyword evidence="3" id="KW-0812">Transmembrane</keyword>
<dbReference type="GO" id="GO:0016020">
    <property type="term" value="C:membrane"/>
    <property type="evidence" value="ECO:0007669"/>
    <property type="project" value="UniProtKB-SubCell"/>
</dbReference>
<comment type="similarity">
    <text evidence="2">Belongs to the CLPTM1 family.</text>
</comment>
<name>A0A132A862_SARSC</name>
<evidence type="ECO:0000256" key="10">
    <source>
        <dbReference type="ARBA" id="ARBA00040905"/>
    </source>
</evidence>
<comment type="catalytic activity">
    <reaction evidence="6">
        <text>a 1,2-diacyl-sn-glycero-3-phosphoethanolamine(in) = a 1,2-diacyl-sn-glycero-3-phosphoethanolamine(out)</text>
        <dbReference type="Rhea" id="RHEA:38895"/>
        <dbReference type="ChEBI" id="CHEBI:64612"/>
    </reaction>
</comment>
<dbReference type="PANTHER" id="PTHR21347:SF0">
    <property type="entry name" value="LIPID SCRAMBLASE CLPTM1L"/>
    <property type="match status" value="1"/>
</dbReference>
<organism evidence="15 16">
    <name type="scientific">Sarcoptes scabiei</name>
    <name type="common">Itch mite</name>
    <name type="synonym">Acarus scabiei</name>
    <dbReference type="NCBI Taxonomy" id="52283"/>
    <lineage>
        <taxon>Eukaryota</taxon>
        <taxon>Metazoa</taxon>
        <taxon>Ecdysozoa</taxon>
        <taxon>Arthropoda</taxon>
        <taxon>Chelicerata</taxon>
        <taxon>Arachnida</taxon>
        <taxon>Acari</taxon>
        <taxon>Acariformes</taxon>
        <taxon>Sarcoptiformes</taxon>
        <taxon>Astigmata</taxon>
        <taxon>Psoroptidia</taxon>
        <taxon>Sarcoptoidea</taxon>
        <taxon>Sarcoptidae</taxon>
        <taxon>Sarcoptinae</taxon>
        <taxon>Sarcoptes</taxon>
    </lineage>
</organism>
<gene>
    <name evidence="15" type="ORF">QR98_0056490</name>
</gene>
<comment type="catalytic activity">
    <reaction evidence="14">
        <text>a 6-(alpha-D-glucosaminyl)-1-(1,2-diacyl-sn-glycero-3-phospho)-1D-myo-inositol(in) = a 6-(alpha-D-glucosaminyl)-1-(1,2-diacyl-sn-glycero-3-phospho)-1D-myo-inositol(out)</text>
        <dbReference type="Rhea" id="RHEA:71491"/>
        <dbReference type="ChEBI" id="CHEBI:57997"/>
    </reaction>
</comment>
<evidence type="ECO:0000256" key="8">
    <source>
        <dbReference type="ARBA" id="ARBA00035895"/>
    </source>
</evidence>
<dbReference type="AlphaFoldDB" id="A0A132A862"/>
<keyword evidence="4" id="KW-1133">Transmembrane helix</keyword>
<evidence type="ECO:0000256" key="2">
    <source>
        <dbReference type="ARBA" id="ARBA00009310"/>
    </source>
</evidence>
<evidence type="ECO:0000256" key="3">
    <source>
        <dbReference type="ARBA" id="ARBA00022692"/>
    </source>
</evidence>
<evidence type="ECO:0000256" key="7">
    <source>
        <dbReference type="ARBA" id="ARBA00024631"/>
    </source>
</evidence>
<evidence type="ECO:0000256" key="1">
    <source>
        <dbReference type="ARBA" id="ARBA00004141"/>
    </source>
</evidence>
<evidence type="ECO:0000256" key="5">
    <source>
        <dbReference type="ARBA" id="ARBA00023136"/>
    </source>
</evidence>
<accession>A0A132A862</accession>
<dbReference type="OrthoDB" id="378564at2759"/>
<keyword evidence="5" id="KW-0472">Membrane</keyword>
<evidence type="ECO:0000256" key="6">
    <source>
        <dbReference type="ARBA" id="ARBA00024615"/>
    </source>
</evidence>
<comment type="function">
    <text evidence="13">Scramblase that mediates the translocation of glucosaminylphosphatidylinositol (alpha-D-GlcN-(1-6)-(1,2-diacyl-sn-glycero-3-phospho)-1D-myo-inositol, GlcN-PI) across the endoplasmic reticulum (ER) membrane, from the cytosolic leaflet to the luminal leaflet of the ER membrane, where it participates in the biosynthesis of glycosylphosphatidylinositol (GPI). GPI is a lipid glycoconjugate involved in post-translational modification of proteins. Can also translocate 1,2-diacyl-sn-glycero-3-phospho-(1D-myo-inositol) (phosphatidylinositol or PI), as well as several other phospholipids (1,2-diacyl-sn-glycero-3-phosphocholine, 1,2-diacyl-sn-glycero-3-phosphoethanolamine), and N-acetylglucosaminylphosphatidylinositol (GlcNAc-PI) in vitro.</text>
</comment>
<dbReference type="Proteomes" id="UP000616769">
    <property type="component" value="Unassembled WGS sequence"/>
</dbReference>
<evidence type="ECO:0000313" key="15">
    <source>
        <dbReference type="EMBL" id="KPM07163.1"/>
    </source>
</evidence>
<dbReference type="GO" id="GO:0012505">
    <property type="term" value="C:endomembrane system"/>
    <property type="evidence" value="ECO:0007669"/>
    <property type="project" value="TreeGrafter"/>
</dbReference>
<dbReference type="EMBL" id="JXLN01011345">
    <property type="protein sequence ID" value="KPM07163.1"/>
    <property type="molecule type" value="Genomic_DNA"/>
</dbReference>
<comment type="caution">
    <text evidence="15">The sequence shown here is derived from an EMBL/GenBank/DDBJ whole genome shotgun (WGS) entry which is preliminary data.</text>
</comment>
<evidence type="ECO:0000256" key="11">
    <source>
        <dbReference type="ARBA" id="ARBA00042320"/>
    </source>
</evidence>
<proteinExistence type="inferred from homology"/>
<evidence type="ECO:0000256" key="13">
    <source>
        <dbReference type="ARBA" id="ARBA00045827"/>
    </source>
</evidence>
<evidence type="ECO:0000256" key="9">
    <source>
        <dbReference type="ARBA" id="ARBA00036810"/>
    </source>
</evidence>